<dbReference type="SUPFAM" id="SSF52499">
    <property type="entry name" value="Isochorismatase-like hydrolases"/>
    <property type="match status" value="1"/>
</dbReference>
<sequence length="222" mass="24547">MFLVASCCPHYFPPMASCANEPLKFGGNFAVLNLDWMSVLFDAIKDDRKCQALMESCAKWNDAVHQKSPRPLTIFTTLSFNPGQPEVKPGSPFARLIAPYCEFAHGSAEVAIAQHFKVDEHDLILQKTRWSATMGSTLEQVLRSQNIDTVVISGLTLSGAVMATIYRLFDSDYNVVVIRDNVAELPIEQTTAFSDVMLHMLLPKMGLTVMSVDEAICALQNS</sequence>
<evidence type="ECO:0000313" key="4">
    <source>
        <dbReference type="EMBL" id="EFY85098.1"/>
    </source>
</evidence>
<evidence type="ECO:0000259" key="3">
    <source>
        <dbReference type="Pfam" id="PF00857"/>
    </source>
</evidence>
<organism evidence="5">
    <name type="scientific">Metarhizium acridum (strain CQMa 102)</name>
    <dbReference type="NCBI Taxonomy" id="655827"/>
    <lineage>
        <taxon>Eukaryota</taxon>
        <taxon>Fungi</taxon>
        <taxon>Dikarya</taxon>
        <taxon>Ascomycota</taxon>
        <taxon>Pezizomycotina</taxon>
        <taxon>Sordariomycetes</taxon>
        <taxon>Hypocreomycetidae</taxon>
        <taxon>Hypocreales</taxon>
        <taxon>Clavicipitaceae</taxon>
        <taxon>Metarhizium</taxon>
    </lineage>
</organism>
<feature type="domain" description="Isochorismatase-like" evidence="3">
    <location>
        <begin position="30"/>
        <end position="211"/>
    </location>
</feature>
<dbReference type="Pfam" id="PF00857">
    <property type="entry name" value="Isochorismatase"/>
    <property type="match status" value="1"/>
</dbReference>
<dbReference type="HOGENOM" id="CLU_091061_0_0_1"/>
<comment type="similarity">
    <text evidence="1">Belongs to the isochorismatase family.</text>
</comment>
<proteinExistence type="inferred from homology"/>
<dbReference type="PANTHER" id="PTHR43540:SF1">
    <property type="entry name" value="ISOCHORISMATASE HYDROLASE"/>
    <property type="match status" value="1"/>
</dbReference>
<dbReference type="OMA" id="YVIRENV"/>
<dbReference type="InterPro" id="IPR036380">
    <property type="entry name" value="Isochorismatase-like_sf"/>
</dbReference>
<dbReference type="OrthoDB" id="1739143at2759"/>
<dbReference type="Proteomes" id="UP000002499">
    <property type="component" value="Unassembled WGS sequence"/>
</dbReference>
<dbReference type="eggNOG" id="ENOG502SHN9">
    <property type="taxonomic scope" value="Eukaryota"/>
</dbReference>
<dbReference type="AlphaFoldDB" id="E9EG60"/>
<accession>E9EG60</accession>
<keyword evidence="5" id="KW-1185">Reference proteome</keyword>
<dbReference type="InterPro" id="IPR000868">
    <property type="entry name" value="Isochorismatase-like_dom"/>
</dbReference>
<evidence type="ECO:0000313" key="5">
    <source>
        <dbReference type="Proteomes" id="UP000002499"/>
    </source>
</evidence>
<evidence type="ECO:0000256" key="1">
    <source>
        <dbReference type="ARBA" id="ARBA00006336"/>
    </source>
</evidence>
<dbReference type="Gene3D" id="3.40.50.850">
    <property type="entry name" value="Isochorismatase-like"/>
    <property type="match status" value="1"/>
</dbReference>
<dbReference type="InParanoid" id="E9EG60"/>
<gene>
    <name evidence="4" type="ORF">MAC_08858</name>
</gene>
<protein>
    <submittedName>
        <fullName evidence="4">Cysteine hydrolase family protein</fullName>
    </submittedName>
</protein>
<dbReference type="KEGG" id="maw:19253169"/>
<keyword evidence="2 4" id="KW-0378">Hydrolase</keyword>
<dbReference type="GO" id="GO:0016787">
    <property type="term" value="F:hydrolase activity"/>
    <property type="evidence" value="ECO:0007669"/>
    <property type="project" value="UniProtKB-KW"/>
</dbReference>
<reference evidence="4 5" key="1">
    <citation type="journal article" date="2011" name="PLoS Genet.">
        <title>Genome sequencing and comparative transcriptomics of the model entomopathogenic fungi Metarhizium anisopliae and M. acridum.</title>
        <authorList>
            <person name="Gao Q."/>
            <person name="Jin K."/>
            <person name="Ying S.H."/>
            <person name="Zhang Y."/>
            <person name="Xiao G."/>
            <person name="Shang Y."/>
            <person name="Duan Z."/>
            <person name="Hu X."/>
            <person name="Xie X.Q."/>
            <person name="Zhou G."/>
            <person name="Peng G."/>
            <person name="Luo Z."/>
            <person name="Huang W."/>
            <person name="Wang B."/>
            <person name="Fang W."/>
            <person name="Wang S."/>
            <person name="Zhong Y."/>
            <person name="Ma L.J."/>
            <person name="St Leger R.J."/>
            <person name="Zhao G.P."/>
            <person name="Pei Y."/>
            <person name="Feng M.G."/>
            <person name="Xia Y."/>
            <person name="Wang C."/>
        </authorList>
    </citation>
    <scope>NUCLEOTIDE SEQUENCE [LARGE SCALE GENOMIC DNA]</scope>
    <source>
        <strain evidence="4 5">CQMa 102</strain>
    </source>
</reference>
<dbReference type="InterPro" id="IPR050272">
    <property type="entry name" value="Isochorismatase-like_hydrls"/>
</dbReference>
<dbReference type="PANTHER" id="PTHR43540">
    <property type="entry name" value="PEROXYUREIDOACRYLATE/UREIDOACRYLATE AMIDOHYDROLASE-RELATED"/>
    <property type="match status" value="1"/>
</dbReference>
<name>E9EG60_METAQ</name>
<dbReference type="EMBL" id="GL698590">
    <property type="protein sequence ID" value="EFY85098.1"/>
    <property type="molecule type" value="Genomic_DNA"/>
</dbReference>
<evidence type="ECO:0000256" key="2">
    <source>
        <dbReference type="ARBA" id="ARBA00022801"/>
    </source>
</evidence>
<dbReference type="GeneID" id="19253169"/>